<feature type="active site" description="Schiff-base intermediate with DXP" evidence="8">
    <location>
        <position position="107"/>
    </location>
</feature>
<keyword evidence="5 8" id="KW-0784">Thiamine biosynthesis</keyword>
<dbReference type="GO" id="GO:0005737">
    <property type="term" value="C:cytoplasm"/>
    <property type="evidence" value="ECO:0007669"/>
    <property type="project" value="UniProtKB-SubCell"/>
</dbReference>
<reference evidence="10 11" key="1">
    <citation type="submission" date="2019-11" db="EMBL/GenBank/DDBJ databases">
        <title>Venatorbacter sp. nov. a predator of Campylobacter and other Gram-negative bacteria.</title>
        <authorList>
            <person name="Saeedi A."/>
            <person name="Cummings N.J."/>
            <person name="Connerton I.F."/>
            <person name="Connerton P.L."/>
        </authorList>
    </citation>
    <scope>NUCLEOTIDE SEQUENCE [LARGE SCALE GENOMIC DNA]</scope>
    <source>
        <strain evidence="10">XL5</strain>
    </source>
</reference>
<evidence type="ECO:0000256" key="2">
    <source>
        <dbReference type="ARBA" id="ARBA00004948"/>
    </source>
</evidence>
<evidence type="ECO:0000256" key="4">
    <source>
        <dbReference type="ARBA" id="ARBA00022679"/>
    </source>
</evidence>
<evidence type="ECO:0000256" key="1">
    <source>
        <dbReference type="ARBA" id="ARBA00002834"/>
    </source>
</evidence>
<keyword evidence="4 8" id="KW-0808">Transferase</keyword>
<dbReference type="EMBL" id="CP046056">
    <property type="protein sequence ID" value="QQD24485.1"/>
    <property type="molecule type" value="Genomic_DNA"/>
</dbReference>
<dbReference type="EC" id="2.8.1.10" evidence="3 8"/>
<dbReference type="Gene3D" id="3.20.20.70">
    <property type="entry name" value="Aldolase class I"/>
    <property type="match status" value="1"/>
</dbReference>
<dbReference type="Proteomes" id="UP000596074">
    <property type="component" value="Chromosome"/>
</dbReference>
<comment type="function">
    <text evidence="1 8">Catalyzes the rearrangement of 1-deoxy-D-xylulose 5-phosphate (DXP) to produce the thiazole phosphate moiety of thiamine. Sulfur is provided by the thiocarboxylate moiety of the carrier protein ThiS. In vitro, sulfur can be provided by H(2)S.</text>
</comment>
<keyword evidence="6 8" id="KW-0704">Schiff base</keyword>
<dbReference type="InterPro" id="IPR013785">
    <property type="entry name" value="Aldolase_TIM"/>
</dbReference>
<feature type="binding site" evidence="8">
    <location>
        <begin position="195"/>
        <end position="196"/>
    </location>
    <ligand>
        <name>1-deoxy-D-xylulose 5-phosphate</name>
        <dbReference type="ChEBI" id="CHEBI:57792"/>
    </ligand>
</feature>
<comment type="catalytic activity">
    <reaction evidence="7 8">
        <text>[ThiS sulfur-carrier protein]-C-terminal-Gly-aminoethanethioate + 2-iminoacetate + 1-deoxy-D-xylulose 5-phosphate = [ThiS sulfur-carrier protein]-C-terminal Gly-Gly + 2-[(2R,5Z)-2-carboxy-4-methylthiazol-5(2H)-ylidene]ethyl phosphate + 2 H2O + H(+)</text>
        <dbReference type="Rhea" id="RHEA:26297"/>
        <dbReference type="Rhea" id="RHEA-COMP:12909"/>
        <dbReference type="Rhea" id="RHEA-COMP:19908"/>
        <dbReference type="ChEBI" id="CHEBI:15377"/>
        <dbReference type="ChEBI" id="CHEBI:15378"/>
        <dbReference type="ChEBI" id="CHEBI:57792"/>
        <dbReference type="ChEBI" id="CHEBI:62899"/>
        <dbReference type="ChEBI" id="CHEBI:77846"/>
        <dbReference type="ChEBI" id="CHEBI:90778"/>
        <dbReference type="ChEBI" id="CHEBI:232372"/>
        <dbReference type="EC" id="2.8.1.10"/>
    </reaction>
</comment>
<dbReference type="PANTHER" id="PTHR34266">
    <property type="entry name" value="THIAZOLE SYNTHASE"/>
    <property type="match status" value="1"/>
</dbReference>
<evidence type="ECO:0000256" key="7">
    <source>
        <dbReference type="ARBA" id="ARBA00049897"/>
    </source>
</evidence>
<evidence type="ECO:0000259" key="9">
    <source>
        <dbReference type="Pfam" id="PF05690"/>
    </source>
</evidence>
<keyword evidence="8" id="KW-0963">Cytoplasm</keyword>
<dbReference type="KEGG" id="vcw:GJQ55_08365"/>
<dbReference type="PANTHER" id="PTHR34266:SF2">
    <property type="entry name" value="THIAZOLE SYNTHASE"/>
    <property type="match status" value="1"/>
</dbReference>
<gene>
    <name evidence="8" type="primary">thiG</name>
    <name evidence="10" type="ORF">GJQ55_08365</name>
</gene>
<proteinExistence type="inferred from homology"/>
<dbReference type="Pfam" id="PF05690">
    <property type="entry name" value="ThiG"/>
    <property type="match status" value="1"/>
</dbReference>
<feature type="binding site" evidence="8">
    <location>
        <position position="168"/>
    </location>
    <ligand>
        <name>1-deoxy-D-xylulose 5-phosphate</name>
        <dbReference type="ChEBI" id="CHEBI:57792"/>
    </ligand>
</feature>
<evidence type="ECO:0000256" key="5">
    <source>
        <dbReference type="ARBA" id="ARBA00022977"/>
    </source>
</evidence>
<accession>A0A9X7UX10</accession>
<dbReference type="GO" id="GO:1990107">
    <property type="term" value="F:thiazole synthase activity"/>
    <property type="evidence" value="ECO:0007669"/>
    <property type="project" value="UniProtKB-EC"/>
</dbReference>
<evidence type="ECO:0000256" key="8">
    <source>
        <dbReference type="HAMAP-Rule" id="MF_00443"/>
    </source>
</evidence>
<dbReference type="HAMAP" id="MF_00443">
    <property type="entry name" value="ThiG"/>
    <property type="match status" value="1"/>
</dbReference>
<protein>
    <recommendedName>
        <fullName evidence="3 8">Thiazole synthase</fullName>
        <ecNumber evidence="3 8">2.8.1.10</ecNumber>
    </recommendedName>
</protein>
<organism evidence="10 11">
    <name type="scientific">Venatoribacter cucullus</name>
    <dbReference type="NCBI Taxonomy" id="2661630"/>
    <lineage>
        <taxon>Bacteria</taxon>
        <taxon>Pseudomonadati</taxon>
        <taxon>Pseudomonadota</taxon>
        <taxon>Gammaproteobacteria</taxon>
        <taxon>Oceanospirillales</taxon>
        <taxon>Oceanospirillaceae</taxon>
        <taxon>Venatoribacter</taxon>
    </lineage>
</organism>
<dbReference type="CDD" id="cd04728">
    <property type="entry name" value="ThiG"/>
    <property type="match status" value="1"/>
</dbReference>
<sequence length="273" mass="29548">MSNALVIAGETIGSRLWLGSSLYPSPQVMSEALQAAQPGFVTLSLRRQSAAQVQQQQQPDSHWSLLQSYVRDSGARLLPNTAGCYTAREAILLAQMARELFATDWIKLEVIGDDYSLQPHPLQLVEAARELIAQGFKVLPYCTDDLVLCRTLLELGCPAVMPWAAPIGTGKGLLNPWQLQTLRERLPDAVLVIDAGLGKPSQAMAALEMGFDAVLLNTAVARSQQPVAMAAAFRQAVDGGRQAYRAGLMCEQQQASPSTPVLGLPFWHQEGAL</sequence>
<keyword evidence="11" id="KW-1185">Reference proteome</keyword>
<evidence type="ECO:0000256" key="6">
    <source>
        <dbReference type="ARBA" id="ARBA00023270"/>
    </source>
</evidence>
<dbReference type="SUPFAM" id="SSF110399">
    <property type="entry name" value="ThiG-like"/>
    <property type="match status" value="1"/>
</dbReference>
<evidence type="ECO:0000313" key="10">
    <source>
        <dbReference type="EMBL" id="QQD24485.1"/>
    </source>
</evidence>
<dbReference type="InterPro" id="IPR033983">
    <property type="entry name" value="Thiazole_synthase_ThiG"/>
</dbReference>
<dbReference type="GO" id="GO:0009229">
    <property type="term" value="P:thiamine diphosphate biosynthetic process"/>
    <property type="evidence" value="ECO:0007669"/>
    <property type="project" value="UniProtKB-UniRule"/>
</dbReference>
<dbReference type="AlphaFoldDB" id="A0A9X7UX10"/>
<comment type="pathway">
    <text evidence="2 8">Cofactor biosynthesis; thiamine diphosphate biosynthesis.</text>
</comment>
<evidence type="ECO:0000256" key="3">
    <source>
        <dbReference type="ARBA" id="ARBA00011960"/>
    </source>
</evidence>
<comment type="similarity">
    <text evidence="8">Belongs to the ThiG family.</text>
</comment>
<feature type="domain" description="Thiazole synthase ThiG" evidence="9">
    <location>
        <begin position="7"/>
        <end position="260"/>
    </location>
</feature>
<dbReference type="InterPro" id="IPR008867">
    <property type="entry name" value="ThiG"/>
</dbReference>
<feature type="binding site" evidence="8">
    <location>
        <begin position="217"/>
        <end position="218"/>
    </location>
    <ligand>
        <name>1-deoxy-D-xylulose 5-phosphate</name>
        <dbReference type="ChEBI" id="CHEBI:57792"/>
    </ligand>
</feature>
<comment type="subunit">
    <text evidence="8">Homotetramer. Forms heterodimers with either ThiH or ThiS.</text>
</comment>
<evidence type="ECO:0000313" key="11">
    <source>
        <dbReference type="Proteomes" id="UP000596074"/>
    </source>
</evidence>
<dbReference type="RefSeq" id="WP_228344536.1">
    <property type="nucleotide sequence ID" value="NZ_CP046056.1"/>
</dbReference>
<name>A0A9X7UX10_9GAMM</name>
<comment type="subcellular location">
    <subcellularLocation>
        <location evidence="8">Cytoplasm</location>
    </subcellularLocation>
</comment>